<feature type="region of interest" description="Disordered" evidence="2">
    <location>
        <begin position="98"/>
        <end position="181"/>
    </location>
</feature>
<dbReference type="PANTHER" id="PTHR31836:SF28">
    <property type="entry name" value="SRCR DOMAIN-CONTAINING PROTEIN-RELATED"/>
    <property type="match status" value="1"/>
</dbReference>
<dbReference type="PANTHER" id="PTHR31836">
    <property type="match status" value="1"/>
</dbReference>
<sequence length="313" mass="34434">MFSLVVIALAVASCSAHSISDVRRHHVQLARATATPPAGWATNYLENYETYHLRYLAIDCEAHHNGTSEDSFFNACCHPMLATETLAKNRPAYCAPGFKASSTSSASGPEETDSDSDDGDCESEGDDEDDSTTVVATSTHSPDAHHRDRAEDHQHDREEGRHDKHDREAHDHDHPHHSQGNDDVVHCGQIYLDLFFQLVHHWRIWHVVYPASVIRVFPAYFLIFRRGGVAGACGTVHSDSALIVALPTKAYANGANCGRTVEIVANGVTVQATVADECPTCTNNECLDMSEALFQKFAALSIGEIDIEYKYLN</sequence>
<dbReference type="EMBL" id="JACAZE010000001">
    <property type="protein sequence ID" value="KAF7323026.1"/>
    <property type="molecule type" value="Genomic_DNA"/>
</dbReference>
<keyword evidence="5" id="KW-1185">Reference proteome</keyword>
<feature type="chain" id="PRO_5034817749" evidence="3">
    <location>
        <begin position="17"/>
        <end position="313"/>
    </location>
</feature>
<dbReference type="AlphaFoldDB" id="A0A8H6WMU5"/>
<evidence type="ECO:0000256" key="3">
    <source>
        <dbReference type="SAM" id="SignalP"/>
    </source>
</evidence>
<evidence type="ECO:0000256" key="2">
    <source>
        <dbReference type="SAM" id="MobiDB-lite"/>
    </source>
</evidence>
<comment type="caution">
    <text evidence="4">The sequence shown here is derived from an EMBL/GenBank/DDBJ whole genome shotgun (WGS) entry which is preliminary data.</text>
</comment>
<evidence type="ECO:0000256" key="1">
    <source>
        <dbReference type="ARBA" id="ARBA00022729"/>
    </source>
</evidence>
<feature type="signal peptide" evidence="3">
    <location>
        <begin position="1"/>
        <end position="16"/>
    </location>
</feature>
<dbReference type="OrthoDB" id="623670at2759"/>
<organism evidence="4 5">
    <name type="scientific">Mycena chlorophos</name>
    <name type="common">Agaric fungus</name>
    <name type="synonym">Agaricus chlorophos</name>
    <dbReference type="NCBI Taxonomy" id="658473"/>
    <lineage>
        <taxon>Eukaryota</taxon>
        <taxon>Fungi</taxon>
        <taxon>Dikarya</taxon>
        <taxon>Basidiomycota</taxon>
        <taxon>Agaricomycotina</taxon>
        <taxon>Agaricomycetes</taxon>
        <taxon>Agaricomycetidae</taxon>
        <taxon>Agaricales</taxon>
        <taxon>Marasmiineae</taxon>
        <taxon>Mycenaceae</taxon>
        <taxon>Mycena</taxon>
    </lineage>
</organism>
<evidence type="ECO:0000313" key="5">
    <source>
        <dbReference type="Proteomes" id="UP000613580"/>
    </source>
</evidence>
<proteinExistence type="predicted"/>
<dbReference type="SUPFAM" id="SSF50685">
    <property type="entry name" value="Barwin-like endoglucanases"/>
    <property type="match status" value="1"/>
</dbReference>
<dbReference type="InterPro" id="IPR051477">
    <property type="entry name" value="Expansin_CellWall"/>
</dbReference>
<dbReference type="Gene3D" id="2.40.40.10">
    <property type="entry name" value="RlpA-like domain"/>
    <property type="match status" value="1"/>
</dbReference>
<evidence type="ECO:0000313" key="4">
    <source>
        <dbReference type="EMBL" id="KAF7323026.1"/>
    </source>
</evidence>
<gene>
    <name evidence="4" type="ORF">HMN09_00082400</name>
</gene>
<feature type="compositionally biased region" description="Basic and acidic residues" evidence="2">
    <location>
        <begin position="142"/>
        <end position="181"/>
    </location>
</feature>
<name>A0A8H6WMU5_MYCCL</name>
<reference evidence="4" key="1">
    <citation type="submission" date="2020-05" db="EMBL/GenBank/DDBJ databases">
        <title>Mycena genomes resolve the evolution of fungal bioluminescence.</title>
        <authorList>
            <person name="Tsai I.J."/>
        </authorList>
    </citation>
    <scope>NUCLEOTIDE SEQUENCE</scope>
    <source>
        <strain evidence="4">110903Hualien_Pintung</strain>
    </source>
</reference>
<accession>A0A8H6WMU5</accession>
<dbReference type="InterPro" id="IPR036908">
    <property type="entry name" value="RlpA-like_sf"/>
</dbReference>
<dbReference type="CDD" id="cd22191">
    <property type="entry name" value="DPBB_RlpA_EXP_N-like"/>
    <property type="match status" value="1"/>
</dbReference>
<dbReference type="Proteomes" id="UP000613580">
    <property type="component" value="Unassembled WGS sequence"/>
</dbReference>
<keyword evidence="1 3" id="KW-0732">Signal</keyword>
<feature type="compositionally biased region" description="Acidic residues" evidence="2">
    <location>
        <begin position="110"/>
        <end position="131"/>
    </location>
</feature>
<protein>
    <submittedName>
        <fullName evidence="4">DPBB-1 domain-containing protein</fullName>
    </submittedName>
</protein>